<gene>
    <name evidence="1" type="ORF">BOTBODRAFT_254468</name>
</gene>
<dbReference type="InParanoid" id="A0A067M4A5"/>
<evidence type="ECO:0000313" key="2">
    <source>
        <dbReference type="Proteomes" id="UP000027195"/>
    </source>
</evidence>
<dbReference type="Proteomes" id="UP000027195">
    <property type="component" value="Unassembled WGS sequence"/>
</dbReference>
<organism evidence="1 2">
    <name type="scientific">Botryobasidium botryosum (strain FD-172 SS1)</name>
    <dbReference type="NCBI Taxonomy" id="930990"/>
    <lineage>
        <taxon>Eukaryota</taxon>
        <taxon>Fungi</taxon>
        <taxon>Dikarya</taxon>
        <taxon>Basidiomycota</taxon>
        <taxon>Agaricomycotina</taxon>
        <taxon>Agaricomycetes</taxon>
        <taxon>Cantharellales</taxon>
        <taxon>Botryobasidiaceae</taxon>
        <taxon>Botryobasidium</taxon>
    </lineage>
</organism>
<name>A0A067M4A5_BOTB1</name>
<proteinExistence type="predicted"/>
<dbReference type="EMBL" id="KL198138">
    <property type="protein sequence ID" value="KDQ06396.1"/>
    <property type="molecule type" value="Genomic_DNA"/>
</dbReference>
<dbReference type="HOGENOM" id="CLU_1156208_0_0_1"/>
<reference evidence="2" key="1">
    <citation type="journal article" date="2014" name="Proc. Natl. Acad. Sci. U.S.A.">
        <title>Extensive sampling of basidiomycete genomes demonstrates inadequacy of the white-rot/brown-rot paradigm for wood decay fungi.</title>
        <authorList>
            <person name="Riley R."/>
            <person name="Salamov A.A."/>
            <person name="Brown D.W."/>
            <person name="Nagy L.G."/>
            <person name="Floudas D."/>
            <person name="Held B.W."/>
            <person name="Levasseur A."/>
            <person name="Lombard V."/>
            <person name="Morin E."/>
            <person name="Otillar R."/>
            <person name="Lindquist E.A."/>
            <person name="Sun H."/>
            <person name="LaButti K.M."/>
            <person name="Schmutz J."/>
            <person name="Jabbour D."/>
            <person name="Luo H."/>
            <person name="Baker S.E."/>
            <person name="Pisabarro A.G."/>
            <person name="Walton J.D."/>
            <person name="Blanchette R.A."/>
            <person name="Henrissat B."/>
            <person name="Martin F."/>
            <person name="Cullen D."/>
            <person name="Hibbett D.S."/>
            <person name="Grigoriev I.V."/>
        </authorList>
    </citation>
    <scope>NUCLEOTIDE SEQUENCE [LARGE SCALE GENOMIC DNA]</scope>
    <source>
        <strain evidence="2">FD-172 SS1</strain>
    </source>
</reference>
<sequence>MRSVVLMVDRAPWNEKCRLSARDFHYGIGQPPARRFEFGFRYEWSRKRNSGGNRNRDGYGNRNLVRFATPRARDLSVRSLDSTGGGPMAGVPGVLSTRSFFAQILRDIPSLRSVPPDRCPTAFVDVLINGSGNNVGGTMSGSSVGMQGHACPEPPLGPLVENIELAGCNISDDALMALTVPCAPSASGEASGEGGRLHRLILKWYLVNVSIIQAMRGVMPELEIVWDALVWRWYWRGHLQ</sequence>
<keyword evidence="2" id="KW-1185">Reference proteome</keyword>
<protein>
    <submittedName>
        <fullName evidence="1">Uncharacterized protein</fullName>
    </submittedName>
</protein>
<dbReference type="AlphaFoldDB" id="A0A067M4A5"/>
<accession>A0A067M4A5</accession>
<evidence type="ECO:0000313" key="1">
    <source>
        <dbReference type="EMBL" id="KDQ06396.1"/>
    </source>
</evidence>
<dbReference type="STRING" id="930990.A0A067M4A5"/>